<evidence type="ECO:0000313" key="2">
    <source>
        <dbReference type="EMBL" id="KZL83222.1"/>
    </source>
</evidence>
<protein>
    <submittedName>
        <fullName evidence="2">Uncharacterized protein</fullName>
    </submittedName>
</protein>
<dbReference type="STRING" id="1573173.A0A161Y1C4"/>
<name>A0A161Y1C4_COLIC</name>
<feature type="region of interest" description="Disordered" evidence="1">
    <location>
        <begin position="13"/>
        <end position="40"/>
    </location>
</feature>
<organism evidence="2 3">
    <name type="scientific">Colletotrichum incanum</name>
    <name type="common">Soybean anthracnose fungus</name>
    <dbReference type="NCBI Taxonomy" id="1573173"/>
    <lineage>
        <taxon>Eukaryota</taxon>
        <taxon>Fungi</taxon>
        <taxon>Dikarya</taxon>
        <taxon>Ascomycota</taxon>
        <taxon>Pezizomycotina</taxon>
        <taxon>Sordariomycetes</taxon>
        <taxon>Hypocreomycetidae</taxon>
        <taxon>Glomerellales</taxon>
        <taxon>Glomerellaceae</taxon>
        <taxon>Colletotrichum</taxon>
        <taxon>Colletotrichum spaethianum species complex</taxon>
    </lineage>
</organism>
<evidence type="ECO:0000313" key="3">
    <source>
        <dbReference type="Proteomes" id="UP000076584"/>
    </source>
</evidence>
<accession>A0A161Y1C4</accession>
<feature type="compositionally biased region" description="Low complexity" evidence="1">
    <location>
        <begin position="25"/>
        <end position="34"/>
    </location>
</feature>
<dbReference type="Proteomes" id="UP000076584">
    <property type="component" value="Unassembled WGS sequence"/>
</dbReference>
<proteinExistence type="predicted"/>
<comment type="caution">
    <text evidence="2">The sequence shown here is derived from an EMBL/GenBank/DDBJ whole genome shotgun (WGS) entry which is preliminary data.</text>
</comment>
<dbReference type="AlphaFoldDB" id="A0A161Y1C4"/>
<evidence type="ECO:0000256" key="1">
    <source>
        <dbReference type="SAM" id="MobiDB-lite"/>
    </source>
</evidence>
<reference evidence="2 3" key="1">
    <citation type="submission" date="2015-06" db="EMBL/GenBank/DDBJ databases">
        <title>Survival trade-offs in plant roots during colonization by closely related pathogenic and mutualistic fungi.</title>
        <authorList>
            <person name="Hacquard S."/>
            <person name="Kracher B."/>
            <person name="Hiruma K."/>
            <person name="Weinman A."/>
            <person name="Muench P."/>
            <person name="Garrido Oter R."/>
            <person name="Ver Loren van Themaat E."/>
            <person name="Dallerey J.-F."/>
            <person name="Damm U."/>
            <person name="Henrissat B."/>
            <person name="Lespinet O."/>
            <person name="Thon M."/>
            <person name="Kemen E."/>
            <person name="McHardy A.C."/>
            <person name="Schulze-Lefert P."/>
            <person name="O'Connell R.J."/>
        </authorList>
    </citation>
    <scope>NUCLEOTIDE SEQUENCE [LARGE SCALE GENOMIC DNA]</scope>
    <source>
        <strain evidence="2 3">MAFF 238704</strain>
    </source>
</reference>
<gene>
    <name evidence="2" type="ORF">CI238_12967</name>
</gene>
<keyword evidence="3" id="KW-1185">Reference proteome</keyword>
<sequence length="649" mass="73566">MLEQTSNYYPSVTGDDMANQWQNASSTRPSSTPRCRGVPPARVHLGQPPAMLTAAMRLLEFSGLTQSASIWCLGVFIPVYICTPVCWKAKRQGNVRDHALIHRNKHHFVTQTPLFHPTIREVVSFSSYQSKPLWKSAMPFSHYLVITYKHPDALPTTVSERCRFCIGSTTSQDGRFYEVTDAWTSILNVLTALGLMNSPHHRYLVLALYENTLADREETINHWSRTAMSEIIRQNDRPSRYDYFGFAQEGHRRTVEKTWSMLETRLKWAALHCDVKHASPGISAAICAFLAFCGRLLDPRSSRAGQFNEATLMQILETKWMESTHSPENNREELHLITILRCIYELSAGVSGSTQIKHRKDLDRSRSFADNLRLCAQFIDVSCQDNDWKTNLANNIQLYDFAINLCSPDVRKGTHHRLDVLAFASGLEANQWLATLKCYRDMFHEIQSLSILLPSKSLATIPRALTMLLSPEEASKLCEFIGEVQRINLFSHTNENTCYFLIWCQTHGFNQPGLGQWTESGNGKTVFAELRAAANIRQSAPALVGIMLAIISYCRLQPSTQLNPEGADAVKSDSYVFVGCMPGGLEHPVLIPSLRDAMKEVECDHLKYLQLLTEKFQIESHESHFVLNKYFVLRMNGSSHADALKELWD</sequence>
<dbReference type="EMBL" id="LFIW01001194">
    <property type="protein sequence ID" value="KZL83222.1"/>
    <property type="molecule type" value="Genomic_DNA"/>
</dbReference>